<evidence type="ECO:0000256" key="3">
    <source>
        <dbReference type="ARBA" id="ARBA00022989"/>
    </source>
</evidence>
<dbReference type="PANTHER" id="PTHR23507:SF1">
    <property type="entry name" value="FI18259P1-RELATED"/>
    <property type="match status" value="1"/>
</dbReference>
<dbReference type="OrthoDB" id="6431684at2759"/>
<dbReference type="GO" id="GO:0016020">
    <property type="term" value="C:membrane"/>
    <property type="evidence" value="ECO:0007669"/>
    <property type="project" value="UniProtKB-SubCell"/>
</dbReference>
<dbReference type="EMBL" id="CAJPIZ010000326">
    <property type="protein sequence ID" value="CAG2101156.1"/>
    <property type="molecule type" value="Genomic_DNA"/>
</dbReference>
<evidence type="ECO:0000313" key="7">
    <source>
        <dbReference type="Proteomes" id="UP000759131"/>
    </source>
</evidence>
<feature type="transmembrane region" description="Helical" evidence="5">
    <location>
        <begin position="668"/>
        <end position="691"/>
    </location>
</feature>
<feature type="transmembrane region" description="Helical" evidence="5">
    <location>
        <begin position="313"/>
        <end position="333"/>
    </location>
</feature>
<feature type="transmembrane region" description="Helical" evidence="5">
    <location>
        <begin position="345"/>
        <end position="363"/>
    </location>
</feature>
<feature type="transmembrane region" description="Helical" evidence="5">
    <location>
        <begin position="183"/>
        <end position="203"/>
    </location>
</feature>
<dbReference type="EMBL" id="OC854901">
    <property type="protein sequence ID" value="CAD7620726.1"/>
    <property type="molecule type" value="Genomic_DNA"/>
</dbReference>
<reference evidence="6" key="1">
    <citation type="submission" date="2020-11" db="EMBL/GenBank/DDBJ databases">
        <authorList>
            <person name="Tran Van P."/>
        </authorList>
    </citation>
    <scope>NUCLEOTIDE SEQUENCE</scope>
</reference>
<feature type="transmembrane region" description="Helical" evidence="5">
    <location>
        <begin position="584"/>
        <end position="604"/>
    </location>
</feature>
<sequence length="746" mass="83427">MKVNKFPHLAAFPYQSGAAVDMLMSYLSYNLTTYIGQMDSDVIISKPLLKNRSAFEIIDCWDHNIYVCILLSLLAIGSVFGLKYRSVGTGLETMWGYLSIINGNAYREDIDYHISTADISKTFYFWGVNNERLNQSFVNQFNKIVKRMQQNGVYEYKVSKSLKPLGFGPDIYDKPIVDKTYDIISIADIVGVFGYINAVYVLITGHSGTAPPNWLVTIAVWMGACGFIYNDLIMAHKIGKIAIMGSATQVTLALFVYRYNITSNIPTDQLVQDKICRNVYHINASYCSNLSRMADSDDYLGIKSTILTDSTTFMASSIVLITLPSVVALLFIGSWTDTYIRAKKLILIGGAVATLLEVSVLIVNDYVSALCNIIVKCTMHVDRGCISPVLIDLVLYFGHHSNQYAGHENSCRRDHYCLSIALPLGSYVGGLVLNTTPLFSTGQLHNYSAVFIIGGVAFALALIWILYMVDERRDVGEWERRFNRLSDTETDEEVAERVRQKLQKYDDNQDIHPIKLLLNLSNAREMWRTCSKRRDGWTRLQIWLLFLSMACYLMSNIGPVFFLYQFSQKVYNWDSKTYSDVTAIAHIAITLATMIFAPILLKVLKLKDTTISMVGLGSHFMQNIVRGVVLTPFGFYYSIIAGCLGGVASIGIRSHFSKIIRLDELGKVFSGLSAIEALTPLISAALFTGIFNATMDSMPGLSLIVLALILMIPFGVVLWIHLCTHLPDVDHNNDNKAISINDVDNN</sequence>
<feature type="transmembrane region" description="Helical" evidence="5">
    <location>
        <begin position="542"/>
        <end position="564"/>
    </location>
</feature>
<protein>
    <submittedName>
        <fullName evidence="6">Uncharacterized protein</fullName>
    </submittedName>
</protein>
<evidence type="ECO:0000313" key="6">
    <source>
        <dbReference type="EMBL" id="CAD7620726.1"/>
    </source>
</evidence>
<organism evidence="6">
    <name type="scientific">Medioppia subpectinata</name>
    <dbReference type="NCBI Taxonomy" id="1979941"/>
    <lineage>
        <taxon>Eukaryota</taxon>
        <taxon>Metazoa</taxon>
        <taxon>Ecdysozoa</taxon>
        <taxon>Arthropoda</taxon>
        <taxon>Chelicerata</taxon>
        <taxon>Arachnida</taxon>
        <taxon>Acari</taxon>
        <taxon>Acariformes</taxon>
        <taxon>Sarcoptiformes</taxon>
        <taxon>Oribatida</taxon>
        <taxon>Brachypylina</taxon>
        <taxon>Oppioidea</taxon>
        <taxon>Oppiidae</taxon>
        <taxon>Medioppia</taxon>
    </lineage>
</organism>
<gene>
    <name evidence="6" type="ORF">OSB1V03_LOCUS1207</name>
</gene>
<dbReference type="AlphaFoldDB" id="A0A7R9KCV6"/>
<keyword evidence="3 5" id="KW-1133">Transmembrane helix</keyword>
<dbReference type="InterPro" id="IPR036259">
    <property type="entry name" value="MFS_trans_sf"/>
</dbReference>
<keyword evidence="7" id="KW-1185">Reference proteome</keyword>
<feature type="transmembrane region" description="Helical" evidence="5">
    <location>
        <begin position="447"/>
        <end position="469"/>
    </location>
</feature>
<feature type="transmembrane region" description="Helical" evidence="5">
    <location>
        <begin position="209"/>
        <end position="229"/>
    </location>
</feature>
<dbReference type="SUPFAM" id="SSF103473">
    <property type="entry name" value="MFS general substrate transporter"/>
    <property type="match status" value="1"/>
</dbReference>
<dbReference type="Gene3D" id="1.20.1250.20">
    <property type="entry name" value="MFS general substrate transporter like domains"/>
    <property type="match status" value="1"/>
</dbReference>
<keyword evidence="4 5" id="KW-0472">Membrane</keyword>
<evidence type="ECO:0000256" key="2">
    <source>
        <dbReference type="ARBA" id="ARBA00022692"/>
    </source>
</evidence>
<feature type="transmembrane region" description="Helical" evidence="5">
    <location>
        <begin position="703"/>
        <end position="722"/>
    </location>
</feature>
<keyword evidence="2 5" id="KW-0812">Transmembrane</keyword>
<evidence type="ECO:0000256" key="4">
    <source>
        <dbReference type="ARBA" id="ARBA00023136"/>
    </source>
</evidence>
<accession>A0A7R9KCV6</accession>
<evidence type="ECO:0000256" key="5">
    <source>
        <dbReference type="SAM" id="Phobius"/>
    </source>
</evidence>
<dbReference type="PANTHER" id="PTHR23507">
    <property type="entry name" value="ZGC:174356"/>
    <property type="match status" value="1"/>
</dbReference>
<name>A0A7R9KCV6_9ACAR</name>
<proteinExistence type="predicted"/>
<dbReference type="Proteomes" id="UP000759131">
    <property type="component" value="Unassembled WGS sequence"/>
</dbReference>
<dbReference type="GO" id="GO:0022857">
    <property type="term" value="F:transmembrane transporter activity"/>
    <property type="evidence" value="ECO:0007669"/>
    <property type="project" value="TreeGrafter"/>
</dbReference>
<evidence type="ECO:0000256" key="1">
    <source>
        <dbReference type="ARBA" id="ARBA00004141"/>
    </source>
</evidence>
<feature type="transmembrane region" description="Helical" evidence="5">
    <location>
        <begin position="624"/>
        <end position="648"/>
    </location>
</feature>
<feature type="transmembrane region" description="Helical" evidence="5">
    <location>
        <begin position="63"/>
        <end position="82"/>
    </location>
</feature>
<comment type="subcellular location">
    <subcellularLocation>
        <location evidence="1">Membrane</location>
        <topology evidence="1">Multi-pass membrane protein</topology>
    </subcellularLocation>
</comment>